<dbReference type="GO" id="GO:0016491">
    <property type="term" value="F:oxidoreductase activity"/>
    <property type="evidence" value="ECO:0007669"/>
    <property type="project" value="UniProtKB-KW"/>
</dbReference>
<dbReference type="PRINTS" id="PR00080">
    <property type="entry name" value="SDRFAMILY"/>
</dbReference>
<evidence type="ECO:0000313" key="4">
    <source>
        <dbReference type="Proteomes" id="UP000221168"/>
    </source>
</evidence>
<dbReference type="Proteomes" id="UP000221168">
    <property type="component" value="Unassembled WGS sequence"/>
</dbReference>
<accession>A0A2G1QML9</accession>
<dbReference type="NCBIfam" id="NF005559">
    <property type="entry name" value="PRK07231.1"/>
    <property type="match status" value="1"/>
</dbReference>
<dbReference type="SUPFAM" id="SSF51735">
    <property type="entry name" value="NAD(P)-binding Rossmann-fold domains"/>
    <property type="match status" value="1"/>
</dbReference>
<evidence type="ECO:0000256" key="1">
    <source>
        <dbReference type="ARBA" id="ARBA00006484"/>
    </source>
</evidence>
<dbReference type="NCBIfam" id="NF009466">
    <property type="entry name" value="PRK12826.1-2"/>
    <property type="match status" value="1"/>
</dbReference>
<keyword evidence="4" id="KW-1185">Reference proteome</keyword>
<dbReference type="InterPro" id="IPR020904">
    <property type="entry name" value="Sc_DH/Rdtase_CS"/>
</dbReference>
<dbReference type="EMBL" id="PDVP01000006">
    <property type="protein sequence ID" value="PHP66775.1"/>
    <property type="molecule type" value="Genomic_DNA"/>
</dbReference>
<organism evidence="3 4">
    <name type="scientific">Zhengella mangrovi</name>
    <dbReference type="NCBI Taxonomy" id="1982044"/>
    <lineage>
        <taxon>Bacteria</taxon>
        <taxon>Pseudomonadati</taxon>
        <taxon>Pseudomonadota</taxon>
        <taxon>Alphaproteobacteria</taxon>
        <taxon>Hyphomicrobiales</taxon>
        <taxon>Notoacmeibacteraceae</taxon>
        <taxon>Zhengella</taxon>
    </lineage>
</organism>
<name>A0A2G1QML9_9HYPH</name>
<evidence type="ECO:0000313" key="3">
    <source>
        <dbReference type="EMBL" id="PHP66775.1"/>
    </source>
</evidence>
<comment type="similarity">
    <text evidence="1">Belongs to the short-chain dehydrogenases/reductases (SDR) family.</text>
</comment>
<dbReference type="PRINTS" id="PR00081">
    <property type="entry name" value="GDHRDH"/>
</dbReference>
<protein>
    <submittedName>
        <fullName evidence="3">Short-chain dehydrogenase</fullName>
    </submittedName>
</protein>
<dbReference type="Pfam" id="PF13561">
    <property type="entry name" value="adh_short_C2"/>
    <property type="match status" value="1"/>
</dbReference>
<dbReference type="PROSITE" id="PS00061">
    <property type="entry name" value="ADH_SHORT"/>
    <property type="match status" value="1"/>
</dbReference>
<dbReference type="PANTHER" id="PTHR24321">
    <property type="entry name" value="DEHYDROGENASES, SHORT CHAIN"/>
    <property type="match status" value="1"/>
</dbReference>
<dbReference type="Gene3D" id="3.40.50.720">
    <property type="entry name" value="NAD(P)-binding Rossmann-like Domain"/>
    <property type="match status" value="1"/>
</dbReference>
<dbReference type="InterPro" id="IPR002347">
    <property type="entry name" value="SDR_fam"/>
</dbReference>
<dbReference type="AlphaFoldDB" id="A0A2G1QML9"/>
<gene>
    <name evidence="3" type="ORF">CSC94_11750</name>
</gene>
<dbReference type="RefSeq" id="WP_099306541.1">
    <property type="nucleotide sequence ID" value="NZ_PDVP01000006.1"/>
</dbReference>
<dbReference type="OrthoDB" id="9812986at2"/>
<evidence type="ECO:0000256" key="2">
    <source>
        <dbReference type="ARBA" id="ARBA00023002"/>
    </source>
</evidence>
<comment type="caution">
    <text evidence="3">The sequence shown here is derived from an EMBL/GenBank/DDBJ whole genome shotgun (WGS) entry which is preliminary data.</text>
</comment>
<keyword evidence="2" id="KW-0560">Oxidoreductase</keyword>
<dbReference type="PANTHER" id="PTHR24321:SF8">
    <property type="entry name" value="ESTRADIOL 17-BETA-DEHYDROGENASE 8-RELATED"/>
    <property type="match status" value="1"/>
</dbReference>
<reference evidence="3 4" key="1">
    <citation type="submission" date="2017-10" db="EMBL/GenBank/DDBJ databases">
        <title>Sedimentibacterium mangrovi gen. nov., sp. nov., a novel member of family Phyllobacteriacea isolated from mangrove sediment.</title>
        <authorList>
            <person name="Liao H."/>
            <person name="Tian Y."/>
        </authorList>
    </citation>
    <scope>NUCLEOTIDE SEQUENCE [LARGE SCALE GENOMIC DNA]</scope>
    <source>
        <strain evidence="3 4">X9-2-2</strain>
    </source>
</reference>
<dbReference type="InterPro" id="IPR036291">
    <property type="entry name" value="NAD(P)-bd_dom_sf"/>
</dbReference>
<dbReference type="FunFam" id="3.40.50.720:FF:000084">
    <property type="entry name" value="Short-chain dehydrogenase reductase"/>
    <property type="match status" value="1"/>
</dbReference>
<proteinExistence type="inferred from homology"/>
<sequence>MNGQEFFGKAAFLTGAGSGIGARIALLLAQRGASVAVTDVNEDAARAVAQTIQADGGKAIALALDVTSTVAASEAVAATIEAFGGLDFAVNNAGVTTPRIATADIPDDEWQRQVSINLTGVFNCMKAEIPAMLARGGGSIVNTSSILGVLAVEHRAGYAAAKHGVIGLTKTAALDYAEQNIRVNAIAPGYVDTPILADRNPEQRAEIASRHPLNRMARPSEIAESAIFLLSDKASFITGTVLGVDGGYTAR</sequence>